<dbReference type="InterPro" id="IPR020084">
    <property type="entry name" value="NUDIX_hydrolase_CS"/>
</dbReference>
<sequence>MKNSHNIVVAVKGVILFEGKMLLVQRAADDYVGAGTWECAGGKIEFGEELEVALIREIVEETGLTVTVGKILYAAAFMSDPARQVIILTYLCKSLQNTVRLSREHVDYKWCTKEQVRTLLPPQITADFEKNNMFELEGLL</sequence>
<dbReference type="Gene3D" id="3.90.79.10">
    <property type="entry name" value="Nucleoside Triphosphate Pyrophosphohydrolase"/>
    <property type="match status" value="1"/>
</dbReference>
<keyword evidence="6" id="KW-1185">Reference proteome</keyword>
<dbReference type="Pfam" id="PF00293">
    <property type="entry name" value="NUDIX"/>
    <property type="match status" value="1"/>
</dbReference>
<comment type="cofactor">
    <cofactor evidence="1">
        <name>Mg(2+)</name>
        <dbReference type="ChEBI" id="CHEBI:18420"/>
    </cofactor>
</comment>
<organism evidence="5 6">
    <name type="scientific">Paenibacillus monticola</name>
    <dbReference type="NCBI Taxonomy" id="2666075"/>
    <lineage>
        <taxon>Bacteria</taxon>
        <taxon>Bacillati</taxon>
        <taxon>Bacillota</taxon>
        <taxon>Bacilli</taxon>
        <taxon>Bacillales</taxon>
        <taxon>Paenibacillaceae</taxon>
        <taxon>Paenibacillus</taxon>
    </lineage>
</organism>
<evidence type="ECO:0000256" key="2">
    <source>
        <dbReference type="ARBA" id="ARBA00022801"/>
    </source>
</evidence>
<dbReference type="PRINTS" id="PR00502">
    <property type="entry name" value="NUDIXFAMILY"/>
</dbReference>
<comment type="caution">
    <text evidence="5">The sequence shown here is derived from an EMBL/GenBank/DDBJ whole genome shotgun (WGS) entry which is preliminary data.</text>
</comment>
<dbReference type="PANTHER" id="PTHR43046">
    <property type="entry name" value="GDP-MANNOSE MANNOSYL HYDROLASE"/>
    <property type="match status" value="1"/>
</dbReference>
<gene>
    <name evidence="5" type="ORF">GJB61_08145</name>
</gene>
<protein>
    <submittedName>
        <fullName evidence="5">NUDIX domain-containing protein</fullName>
    </submittedName>
</protein>
<accession>A0A7X2H3N6</accession>
<keyword evidence="2 3" id="KW-0378">Hydrolase</keyword>
<evidence type="ECO:0000256" key="1">
    <source>
        <dbReference type="ARBA" id="ARBA00001946"/>
    </source>
</evidence>
<dbReference type="CDD" id="cd04699">
    <property type="entry name" value="NUDIX_MutT_Nudt1"/>
    <property type="match status" value="1"/>
</dbReference>
<dbReference type="PROSITE" id="PS00893">
    <property type="entry name" value="NUDIX_BOX"/>
    <property type="match status" value="1"/>
</dbReference>
<comment type="similarity">
    <text evidence="3">Belongs to the Nudix hydrolase family.</text>
</comment>
<proteinExistence type="inferred from homology"/>
<dbReference type="SUPFAM" id="SSF55811">
    <property type="entry name" value="Nudix"/>
    <property type="match status" value="1"/>
</dbReference>
<evidence type="ECO:0000259" key="4">
    <source>
        <dbReference type="PROSITE" id="PS51462"/>
    </source>
</evidence>
<name>A0A7X2H3N6_9BACL</name>
<dbReference type="InterPro" id="IPR015797">
    <property type="entry name" value="NUDIX_hydrolase-like_dom_sf"/>
</dbReference>
<dbReference type="InterPro" id="IPR020476">
    <property type="entry name" value="Nudix_hydrolase"/>
</dbReference>
<feature type="domain" description="Nudix hydrolase" evidence="4">
    <location>
        <begin position="6"/>
        <end position="133"/>
    </location>
</feature>
<dbReference type="Proteomes" id="UP000463051">
    <property type="component" value="Unassembled WGS sequence"/>
</dbReference>
<evidence type="ECO:0000256" key="3">
    <source>
        <dbReference type="RuleBase" id="RU003476"/>
    </source>
</evidence>
<dbReference type="EMBL" id="WJXB01000002">
    <property type="protein sequence ID" value="MRN52967.1"/>
    <property type="molecule type" value="Genomic_DNA"/>
</dbReference>
<dbReference type="InterPro" id="IPR000086">
    <property type="entry name" value="NUDIX_hydrolase_dom"/>
</dbReference>
<dbReference type="AlphaFoldDB" id="A0A7X2H3N6"/>
<evidence type="ECO:0000313" key="5">
    <source>
        <dbReference type="EMBL" id="MRN52967.1"/>
    </source>
</evidence>
<evidence type="ECO:0000313" key="6">
    <source>
        <dbReference type="Proteomes" id="UP000463051"/>
    </source>
</evidence>
<dbReference type="PROSITE" id="PS51462">
    <property type="entry name" value="NUDIX"/>
    <property type="match status" value="1"/>
</dbReference>
<dbReference type="GO" id="GO:0016787">
    <property type="term" value="F:hydrolase activity"/>
    <property type="evidence" value="ECO:0007669"/>
    <property type="project" value="UniProtKB-KW"/>
</dbReference>
<reference evidence="5 6" key="1">
    <citation type="submission" date="2019-11" db="EMBL/GenBank/DDBJ databases">
        <title>Paenibacillus monticola sp. nov., a novel PGPR strain isolated from mountain sample in China.</title>
        <authorList>
            <person name="Zhao Q."/>
            <person name="Li H.-P."/>
            <person name="Zhang J.-L."/>
        </authorList>
    </citation>
    <scope>NUCLEOTIDE SEQUENCE [LARGE SCALE GENOMIC DNA]</scope>
    <source>
        <strain evidence="5 6">LC-T2</strain>
    </source>
</reference>
<dbReference type="PANTHER" id="PTHR43046:SF14">
    <property type="entry name" value="MUTT_NUDIX FAMILY PROTEIN"/>
    <property type="match status" value="1"/>
</dbReference>